<accession>A0AA38YLH5</accession>
<dbReference type="Proteomes" id="UP001168098">
    <property type="component" value="Unassembled WGS sequence"/>
</dbReference>
<dbReference type="EMBL" id="JARBHA010000019">
    <property type="protein sequence ID" value="KAJ9672664.1"/>
    <property type="molecule type" value="Genomic_DNA"/>
</dbReference>
<name>A0AA38YLH5_VITRO</name>
<keyword evidence="2" id="KW-1185">Reference proteome</keyword>
<evidence type="ECO:0000313" key="1">
    <source>
        <dbReference type="EMBL" id="KAJ9672664.1"/>
    </source>
</evidence>
<proteinExistence type="predicted"/>
<dbReference type="AlphaFoldDB" id="A0AA38YLH5"/>
<organism evidence="1 2">
    <name type="scientific">Vitis rotundifolia</name>
    <name type="common">Muscadine grape</name>
    <dbReference type="NCBI Taxonomy" id="103349"/>
    <lineage>
        <taxon>Eukaryota</taxon>
        <taxon>Viridiplantae</taxon>
        <taxon>Streptophyta</taxon>
        <taxon>Embryophyta</taxon>
        <taxon>Tracheophyta</taxon>
        <taxon>Spermatophyta</taxon>
        <taxon>Magnoliopsida</taxon>
        <taxon>eudicotyledons</taxon>
        <taxon>Gunneridae</taxon>
        <taxon>Pentapetalae</taxon>
        <taxon>rosids</taxon>
        <taxon>Vitales</taxon>
        <taxon>Vitaceae</taxon>
        <taxon>Viteae</taxon>
        <taxon>Vitis</taxon>
    </lineage>
</organism>
<gene>
    <name evidence="1" type="ORF">PVL29_026046</name>
</gene>
<sequence length="118" mass="13185">MRIRVVEEVAIQSRGIAISDLSRVVYDDSLGGEAGCILGSVILGIGCNKPTLEIIHSNVFHVETEIVTKQSLWERLIVHLNRLDFGCQSKGPKVTTMPGYRVPFYGLGVFRYHLELQE</sequence>
<comment type="caution">
    <text evidence="1">The sequence shown here is derived from an EMBL/GenBank/DDBJ whole genome shotgun (WGS) entry which is preliminary data.</text>
</comment>
<protein>
    <submittedName>
        <fullName evidence="1">Uncharacterized protein</fullName>
    </submittedName>
</protein>
<evidence type="ECO:0000313" key="2">
    <source>
        <dbReference type="Proteomes" id="UP001168098"/>
    </source>
</evidence>
<reference evidence="1 2" key="1">
    <citation type="journal article" date="2023" name="BMC Biotechnol.">
        <title>Vitis rotundifolia cv Carlos genome sequencing.</title>
        <authorList>
            <person name="Huff M."/>
            <person name="Hulse-Kemp A."/>
            <person name="Scheffler B."/>
            <person name="Youngblood R."/>
            <person name="Simpson S."/>
            <person name="Babiker E."/>
            <person name="Staton M."/>
        </authorList>
    </citation>
    <scope>NUCLEOTIDE SEQUENCE [LARGE SCALE GENOMIC DNA]</scope>
    <source>
        <tissue evidence="1">Leaf</tissue>
    </source>
</reference>